<dbReference type="AlphaFoldDB" id="A0A075R9U8"/>
<organism evidence="1 2">
    <name type="scientific">Brevibacillus laterosporus LMG 15441</name>
    <dbReference type="NCBI Taxonomy" id="1042163"/>
    <lineage>
        <taxon>Bacteria</taxon>
        <taxon>Bacillati</taxon>
        <taxon>Bacillota</taxon>
        <taxon>Bacilli</taxon>
        <taxon>Bacillales</taxon>
        <taxon>Paenibacillaceae</taxon>
        <taxon>Brevibacillus</taxon>
    </lineage>
</organism>
<proteinExistence type="predicted"/>
<keyword evidence="2" id="KW-1185">Reference proteome</keyword>
<evidence type="ECO:0000313" key="1">
    <source>
        <dbReference type="EMBL" id="AIG28038.1"/>
    </source>
</evidence>
<dbReference type="HOGENOM" id="CLU_3388412_0_0_9"/>
<name>A0A075R9U8_BRELA</name>
<dbReference type="EMBL" id="CP007806">
    <property type="protein sequence ID" value="AIG28038.1"/>
    <property type="molecule type" value="Genomic_DNA"/>
</dbReference>
<accession>A0A075R9U8</accession>
<gene>
    <name evidence="1" type="ORF">BRLA_c037360</name>
</gene>
<reference evidence="1 2" key="1">
    <citation type="journal article" date="2011" name="J. Bacteriol.">
        <title>Genome sequence of Brevibacillus laterosporus LMG 15441, a pathogen of invertebrates.</title>
        <authorList>
            <person name="Djukic M."/>
            <person name="Poehlein A."/>
            <person name="Thurmer A."/>
            <person name="Daniel R."/>
        </authorList>
    </citation>
    <scope>NUCLEOTIDE SEQUENCE [LARGE SCALE GENOMIC DNA]</scope>
    <source>
        <strain evidence="1 2">LMG 15441</strain>
    </source>
</reference>
<evidence type="ECO:0000313" key="2">
    <source>
        <dbReference type="Proteomes" id="UP000005850"/>
    </source>
</evidence>
<dbReference type="KEGG" id="blr:BRLA_c037360"/>
<sequence length="32" mass="3485">MLKQEEPITTVTIDYSYLGIKCTAVSFTSTGS</sequence>
<protein>
    <submittedName>
        <fullName evidence="1">Uncharacterized protein</fullName>
    </submittedName>
</protein>
<dbReference type="Proteomes" id="UP000005850">
    <property type="component" value="Chromosome"/>
</dbReference>